<dbReference type="PANTHER" id="PTHR13228">
    <property type="entry name" value="CONSERVED OLIGOMERIC GOLGI COMPLEX COMPONENT 5"/>
    <property type="match status" value="1"/>
</dbReference>
<comment type="subcellular location">
    <subcellularLocation>
        <location evidence="1">Golgi apparatus membrane</location>
        <topology evidence="1">Peripheral membrane protein</topology>
    </subcellularLocation>
</comment>
<organism evidence="7 8">
    <name type="scientific">Sugiyamaella lignohabitans</name>
    <dbReference type="NCBI Taxonomy" id="796027"/>
    <lineage>
        <taxon>Eukaryota</taxon>
        <taxon>Fungi</taxon>
        <taxon>Dikarya</taxon>
        <taxon>Ascomycota</taxon>
        <taxon>Saccharomycotina</taxon>
        <taxon>Dipodascomycetes</taxon>
        <taxon>Dipodascales</taxon>
        <taxon>Trichomonascaceae</taxon>
        <taxon>Sugiyamaella</taxon>
    </lineage>
</organism>
<evidence type="ECO:0000259" key="6">
    <source>
        <dbReference type="Pfam" id="PF20649"/>
    </source>
</evidence>
<dbReference type="InterPro" id="IPR019465">
    <property type="entry name" value="Cog5"/>
</dbReference>
<accession>A0A161HKW3</accession>
<keyword evidence="4" id="KW-0472">Membrane</keyword>
<keyword evidence="3" id="KW-0333">Golgi apparatus</keyword>
<dbReference type="PANTHER" id="PTHR13228:SF3">
    <property type="entry name" value="CONSERVED OLIGOMERIC GOLGI COMPLEX SUBUNIT 5"/>
    <property type="match status" value="1"/>
</dbReference>
<name>A0A161HKW3_9ASCO</name>
<feature type="domain" description="Conserved oligomeric Golgi complex subunit 5 N-terminal" evidence="5">
    <location>
        <begin position="9"/>
        <end position="140"/>
    </location>
</feature>
<evidence type="ECO:0000256" key="3">
    <source>
        <dbReference type="ARBA" id="ARBA00023034"/>
    </source>
</evidence>
<dbReference type="InterPro" id="IPR048485">
    <property type="entry name" value="COG5_helical"/>
</dbReference>
<dbReference type="Proteomes" id="UP000189580">
    <property type="component" value="Chromosome a"/>
</dbReference>
<dbReference type="OrthoDB" id="18786at2759"/>
<dbReference type="GeneID" id="30037854"/>
<dbReference type="AlphaFoldDB" id="A0A161HKW3"/>
<proteinExistence type="predicted"/>
<gene>
    <name evidence="7" type="primary">COG5</name>
    <name evidence="7" type="ORF">AWJ20_784</name>
</gene>
<dbReference type="KEGG" id="slb:AWJ20_784"/>
<sequence>MSKEESGYEVFLDPGFSPVAYANSLVLATNTPTDPDVDLSAASRRLGYEMDEVDQLMSAISTENYEDLLDQARNVKKAEGALKSLKTSLDHVNFSYSKLERDVVKPYEQAQQMHTALKRLHLTSSMLRSLTWYLYLARQLTSLMSDSSAESNYKAVLNIQELRRQLESNPSLKSLQIIRAHENSLNWIQDNLKTQCLHRIRTFTLLQDKSDLGASFKAVYLLDPSSLITAISTYLRGQVTSTVSNFSKSLSRSVAGMEGASSDARNRARSLVAISSVLESATVTEPSTASSSPSKDTILLPYVKKHLDITTLVSSYWRDVASGLDAKVRDFTTRNPATAQAWAPHSSRLQDIIRSSVINGGGIDRNGLEVKVMLNAVAPLGR</sequence>
<evidence type="ECO:0000256" key="2">
    <source>
        <dbReference type="ARBA" id="ARBA00020974"/>
    </source>
</evidence>
<reference evidence="7 8" key="1">
    <citation type="submission" date="2016-02" db="EMBL/GenBank/DDBJ databases">
        <title>Complete genome sequence and transcriptome regulation of the pentose utilising yeast Sugiyamaella lignohabitans.</title>
        <authorList>
            <person name="Bellasio M."/>
            <person name="Peymann A."/>
            <person name="Valli M."/>
            <person name="Sipitzky M."/>
            <person name="Graf A."/>
            <person name="Sauer M."/>
            <person name="Marx H."/>
            <person name="Mattanovich D."/>
        </authorList>
    </citation>
    <scope>NUCLEOTIDE SEQUENCE [LARGE SCALE GENOMIC DNA]</scope>
    <source>
        <strain evidence="7 8">CBS 10342</strain>
    </source>
</reference>
<dbReference type="GO" id="GO:0006891">
    <property type="term" value="P:intra-Golgi vesicle-mediated transport"/>
    <property type="evidence" value="ECO:0007669"/>
    <property type="project" value="InterPro"/>
</dbReference>
<dbReference type="Pfam" id="PF20649">
    <property type="entry name" value="COG5_C"/>
    <property type="match status" value="1"/>
</dbReference>
<dbReference type="EMBL" id="CP014501">
    <property type="protein sequence ID" value="ANB12528.1"/>
    <property type="molecule type" value="Genomic_DNA"/>
</dbReference>
<keyword evidence="8" id="KW-1185">Reference proteome</keyword>
<evidence type="ECO:0000259" key="5">
    <source>
        <dbReference type="Pfam" id="PF10392"/>
    </source>
</evidence>
<evidence type="ECO:0000313" key="7">
    <source>
        <dbReference type="EMBL" id="ANB12528.1"/>
    </source>
</evidence>
<dbReference type="GO" id="GO:0017119">
    <property type="term" value="C:Golgi transport complex"/>
    <property type="evidence" value="ECO:0007669"/>
    <property type="project" value="InterPro"/>
</dbReference>
<dbReference type="InterPro" id="IPR049176">
    <property type="entry name" value="COG5_N"/>
</dbReference>
<dbReference type="RefSeq" id="XP_018735005.1">
    <property type="nucleotide sequence ID" value="XM_018882747.1"/>
</dbReference>
<protein>
    <recommendedName>
        <fullName evidence="2">Conserved oligomeric Golgi complex subunit 5</fullName>
    </recommendedName>
</protein>
<evidence type="ECO:0000256" key="1">
    <source>
        <dbReference type="ARBA" id="ARBA00004395"/>
    </source>
</evidence>
<evidence type="ECO:0000313" key="8">
    <source>
        <dbReference type="Proteomes" id="UP000189580"/>
    </source>
</evidence>
<dbReference type="Pfam" id="PF10392">
    <property type="entry name" value="COG5_N"/>
    <property type="match status" value="1"/>
</dbReference>
<evidence type="ECO:0000256" key="4">
    <source>
        <dbReference type="ARBA" id="ARBA00023136"/>
    </source>
</evidence>
<feature type="domain" description="Conserved oligomeric Golgi complex subunit 5 helical" evidence="6">
    <location>
        <begin position="172"/>
        <end position="355"/>
    </location>
</feature>
<dbReference type="GO" id="GO:0000139">
    <property type="term" value="C:Golgi membrane"/>
    <property type="evidence" value="ECO:0007669"/>
    <property type="project" value="UniProtKB-SubCell"/>
</dbReference>